<feature type="region of interest" description="Disordered" evidence="11">
    <location>
        <begin position="339"/>
        <end position="409"/>
    </location>
</feature>
<feature type="compositionally biased region" description="Basic and acidic residues" evidence="11">
    <location>
        <begin position="301"/>
        <end position="319"/>
    </location>
</feature>
<dbReference type="PROSITE" id="PS50014">
    <property type="entry name" value="BROMODOMAIN_2"/>
    <property type="match status" value="1"/>
</dbReference>
<dbReference type="Gene3D" id="1.20.920.10">
    <property type="entry name" value="Bromodomain-like"/>
    <property type="match status" value="1"/>
</dbReference>
<evidence type="ECO:0000256" key="4">
    <source>
        <dbReference type="ARBA" id="ARBA00022833"/>
    </source>
</evidence>
<dbReference type="InterPro" id="IPR019786">
    <property type="entry name" value="Zinc_finger_PHD-type_CS"/>
</dbReference>
<feature type="compositionally biased region" description="Basic and acidic residues" evidence="11">
    <location>
        <begin position="1438"/>
        <end position="1449"/>
    </location>
</feature>
<name>A0AAD9VBS7_ACRCE</name>
<comment type="subcellular location">
    <subcellularLocation>
        <location evidence="1 10">Nucleus</location>
    </subcellularLocation>
</comment>
<protein>
    <submittedName>
        <fullName evidence="17">Tyrosine-protein kinase BAZ1B</fullName>
    </submittedName>
</protein>
<keyword evidence="17" id="KW-0418">Kinase</keyword>
<evidence type="ECO:0000256" key="1">
    <source>
        <dbReference type="ARBA" id="ARBA00004123"/>
    </source>
</evidence>
<evidence type="ECO:0000256" key="9">
    <source>
        <dbReference type="PROSITE-ProRule" id="PRU00175"/>
    </source>
</evidence>
<dbReference type="Pfam" id="PF15612">
    <property type="entry name" value="WHIM1"/>
    <property type="match status" value="1"/>
</dbReference>
<feature type="compositionally biased region" description="Basic and acidic residues" evidence="11">
    <location>
        <begin position="760"/>
        <end position="803"/>
    </location>
</feature>
<reference evidence="17" key="2">
    <citation type="journal article" date="2023" name="Science">
        <title>Genomic signatures of disease resistance in endangered staghorn corals.</title>
        <authorList>
            <person name="Vollmer S.V."/>
            <person name="Selwyn J.D."/>
            <person name="Despard B.A."/>
            <person name="Roesel C.L."/>
        </authorList>
    </citation>
    <scope>NUCLEOTIDE SEQUENCE</scope>
    <source>
        <strain evidence="17">K2</strain>
    </source>
</reference>
<feature type="compositionally biased region" description="Basic and acidic residues" evidence="11">
    <location>
        <begin position="1322"/>
        <end position="1332"/>
    </location>
</feature>
<evidence type="ECO:0000313" key="17">
    <source>
        <dbReference type="EMBL" id="KAK2568145.1"/>
    </source>
</evidence>
<feature type="domain" description="WAC" evidence="16">
    <location>
        <begin position="22"/>
        <end position="126"/>
    </location>
</feature>
<feature type="domain" description="DDT" evidence="15">
    <location>
        <begin position="591"/>
        <end position="655"/>
    </location>
</feature>
<keyword evidence="4" id="KW-0862">Zinc</keyword>
<dbReference type="Pfam" id="PF00439">
    <property type="entry name" value="Bromodomain"/>
    <property type="match status" value="1"/>
</dbReference>
<feature type="compositionally biased region" description="Acidic residues" evidence="11">
    <location>
        <begin position="1450"/>
        <end position="1465"/>
    </location>
</feature>
<dbReference type="GO" id="GO:0008270">
    <property type="term" value="F:zinc ion binding"/>
    <property type="evidence" value="ECO:0007669"/>
    <property type="project" value="UniProtKB-KW"/>
</dbReference>
<dbReference type="InterPro" id="IPR018501">
    <property type="entry name" value="DDT_dom"/>
</dbReference>
<feature type="domain" description="PHD-type" evidence="13">
    <location>
        <begin position="1217"/>
        <end position="1264"/>
    </location>
</feature>
<dbReference type="InterPro" id="IPR011011">
    <property type="entry name" value="Znf_FYVE_PHD"/>
</dbReference>
<dbReference type="InterPro" id="IPR013136">
    <property type="entry name" value="WSTF_Acf1_Cbp146"/>
</dbReference>
<dbReference type="InterPro" id="IPR001841">
    <property type="entry name" value="Znf_RING"/>
</dbReference>
<dbReference type="PROSITE" id="PS51136">
    <property type="entry name" value="WAC"/>
    <property type="match status" value="1"/>
</dbReference>
<feature type="compositionally biased region" description="Acidic residues" evidence="11">
    <location>
        <begin position="1503"/>
        <end position="1519"/>
    </location>
</feature>
<keyword evidence="3 9" id="KW-0863">Zinc-finger</keyword>
<feature type="domain" description="Bromo" evidence="12">
    <location>
        <begin position="1589"/>
        <end position="1659"/>
    </location>
</feature>
<dbReference type="EMBL" id="JARQWQ010000012">
    <property type="protein sequence ID" value="KAK2568145.1"/>
    <property type="molecule type" value="Genomic_DNA"/>
</dbReference>
<dbReference type="InterPro" id="IPR001965">
    <property type="entry name" value="Znf_PHD"/>
</dbReference>
<evidence type="ECO:0000256" key="2">
    <source>
        <dbReference type="ARBA" id="ARBA00022723"/>
    </source>
</evidence>
<sequence>MPLLGKNIYKPSPLPKDLEPEEEVFVIKETKEVFRSEYVKRIILYGFQVWSCQLTGKTNLKYAEAVESEKQALESLQSFPKYFQKPVLQIVHHNAEGLHALGQQCYKHLKNEYFKDEPVEYLFDGQWNQGRISKVLRKSVGEIGVEDKDDVCYEIHCERDDKKDFSRGDIKRTMKLPSLEMLKCFIRANTETPWAKENSPWVVKADLVKKHSLVDKFNDFSLKKSTPKSKSPTKRMKSSFKKPEKKLVNDCKGHGKAPSQRKLDAFARITGSSVQTKDKFVTSNSMAESSVKPSLNYAKTHTPDEKGVKKATNLRKDEDITPSGELRGTPVKCRLVLTPVKSPLERSGRSPTQTSMEKRKCSSKAKTAVIVDESPKQKPVKRQSKPGNKKGKVDKLSKLKDTPSSKVPESVVVVEDGSDESNHCITKVGEKSEKGQTMDLVNLNDADEVPETFPKKPIDLKQKVTISKKKQTTLLDLTKKPLEEGNVLTSAKIKAKKQKTLSEMFTSALQKEKPNALNALIRKTAQVVSSPSSLTLNLPTPQRDHVVKKFIAHKERQLNGKLKQKQEDSEMLDLNPLPPGKPVNLPSGITFQTYGDIILIAEFVNVFHDLLAPKETLHVSIDNLSDALVTGAKGFPLLSRILVNFLQILLQDSSTKGEELGLHLSEMPLTKQTAPEVSRLYLSTKLSGLTARAEARQIQGTLECLQNQEFYTLSPDQKIKIMVMLCHEVLASDALDDYVGSQLAEATELRKEKMAKKKEKKDQEREEKERLRKEKEELQRRKEEEESKKQLTMDDLNKKDPADKLNTSGEAVSGPVAIGPSSKVKNNTGEQKATQEKEKGVGSKKTEDESDVVKAIRKRREDMANKEENKMKELQESSKHLGLYLESPGVAVCGCVFPAVGVDLHRLQETMTHCKHTKRLVPIGFDRNDARYWVFNGVAGGVFVEHGLSNQDCFLSSSGDSSEKDDDVLDEASMVFVEGSKDVSPVNFCNNDHVHEPFTRNANKKPARLQADEEGFMNCIKQDLKDTAERLVHGNLAVLSDGLEQYHQAVDSASSVKDLASELEKLLPSVLPQFCQGAFSNDKAKQSWLKEVKKAATTARLHLLLEILDSTVIWDLSAENASCRVCRHKGLGTMLILCDDCNLAYHLQCLRPALSEVPEGHWSCPLCKPSERPNKRTCTKNYKEDSSSAGDTDDQGSEASLDDSEENKSDDESDGHEDYCDECGEDGDLICCDSCPLVFHTACHQPPLRNVPRGAWSCWKCRQPKEKTKKNVQGKLLNKTKEPSKKTEKLSRRDGSPPRKNLRKRSRDVVSKNLHPQKVSKRSRETRNETSRGRRGRKRPFIEDLSDDESIDGKTRNTKRLDGKQTASPKESVLSKLRWRFPRDSSDEEKNSNSNAHSFYGRSTRRTRQQKHPNHENEAGEHDEDGEVAPLKQTRRNTGREYRRIRCDQTVDDSEDDDEENEMDEKENHRASRRAKSSSAKGRETSVRRSTRNQRQVSKSSEESEDDAEDDVSSLDESVDSGPKIPGNGASQRSALSDKLPEANKRSKDQQPKTRNSARHDMQQEGKREKRRRVNAEMVCCEQVLKDLALHEDSWPFLQPVNLREVPDYLELVETPMDLGTIREKLNSWEYSDVESFVADVRLVFANSDKYNLDVSEVGKAAISLEKVFNKLLNDKFSLMEGNSKIQRKR</sequence>
<evidence type="ECO:0000259" key="12">
    <source>
        <dbReference type="PROSITE" id="PS50014"/>
    </source>
</evidence>
<evidence type="ECO:0000259" key="14">
    <source>
        <dbReference type="PROSITE" id="PS50089"/>
    </source>
</evidence>
<keyword evidence="6 8" id="KW-0103">Bromodomain</keyword>
<dbReference type="InterPro" id="IPR028942">
    <property type="entry name" value="WHIM1_dom"/>
</dbReference>
<dbReference type="SMART" id="SM00249">
    <property type="entry name" value="PHD"/>
    <property type="match status" value="2"/>
</dbReference>
<feature type="compositionally biased region" description="Basic and acidic residues" evidence="11">
    <location>
        <begin position="1539"/>
        <end position="1568"/>
    </location>
</feature>
<dbReference type="GO" id="GO:0042393">
    <property type="term" value="F:histone binding"/>
    <property type="evidence" value="ECO:0007669"/>
    <property type="project" value="TreeGrafter"/>
</dbReference>
<keyword evidence="2" id="KW-0479">Metal-binding</keyword>
<dbReference type="InterPro" id="IPR018359">
    <property type="entry name" value="Bromodomain_CS"/>
</dbReference>
<dbReference type="InterPro" id="IPR047174">
    <property type="entry name" value="BAZ1B"/>
</dbReference>
<dbReference type="PANTHER" id="PTHR46802:SF1">
    <property type="entry name" value="TYROSINE-PROTEIN KINASE BAZ1B"/>
    <property type="match status" value="1"/>
</dbReference>
<dbReference type="Proteomes" id="UP001249851">
    <property type="component" value="Unassembled WGS sequence"/>
</dbReference>
<feature type="compositionally biased region" description="Basic and acidic residues" evidence="11">
    <location>
        <begin position="1279"/>
        <end position="1297"/>
    </location>
</feature>
<feature type="region of interest" description="Disordered" evidence="11">
    <location>
        <begin position="1269"/>
        <end position="1573"/>
    </location>
</feature>
<evidence type="ECO:0000259" key="13">
    <source>
        <dbReference type="PROSITE" id="PS50016"/>
    </source>
</evidence>
<accession>A0AAD9VBS7</accession>
<feature type="compositionally biased region" description="Basic and acidic residues" evidence="11">
    <location>
        <begin position="1351"/>
        <end position="1363"/>
    </location>
</feature>
<feature type="region of interest" description="Disordered" evidence="11">
    <location>
        <begin position="224"/>
        <end position="262"/>
    </location>
</feature>
<evidence type="ECO:0000313" key="18">
    <source>
        <dbReference type="Proteomes" id="UP001249851"/>
    </source>
</evidence>
<dbReference type="InterPro" id="IPR001487">
    <property type="entry name" value="Bromodomain"/>
</dbReference>
<dbReference type="PROSITE" id="PS01359">
    <property type="entry name" value="ZF_PHD_1"/>
    <property type="match status" value="2"/>
</dbReference>
<comment type="caution">
    <text evidence="17">The sequence shown here is derived from an EMBL/GenBank/DDBJ whole genome shotgun (WGS) entry which is preliminary data.</text>
</comment>
<dbReference type="Pfam" id="PF10537">
    <property type="entry name" value="WAC_Acf1_DNA_bd"/>
    <property type="match status" value="1"/>
</dbReference>
<keyword evidence="18" id="KW-1185">Reference proteome</keyword>
<feature type="domain" description="PHD-type" evidence="13">
    <location>
        <begin position="1120"/>
        <end position="1170"/>
    </location>
</feature>
<keyword evidence="5" id="KW-0175">Coiled coil</keyword>
<dbReference type="PROSITE" id="PS00633">
    <property type="entry name" value="BROMODOMAIN_1"/>
    <property type="match status" value="1"/>
</dbReference>
<evidence type="ECO:0000256" key="3">
    <source>
        <dbReference type="ARBA" id="ARBA00022771"/>
    </source>
</evidence>
<dbReference type="PROSITE" id="PS50089">
    <property type="entry name" value="ZF_RING_2"/>
    <property type="match status" value="1"/>
</dbReference>
<feature type="domain" description="RING-type" evidence="14">
    <location>
        <begin position="1123"/>
        <end position="1168"/>
    </location>
</feature>
<dbReference type="SMART" id="SM00297">
    <property type="entry name" value="BROMO"/>
    <property type="match status" value="1"/>
</dbReference>
<evidence type="ECO:0000259" key="16">
    <source>
        <dbReference type="PROSITE" id="PS51136"/>
    </source>
</evidence>
<proteinExistence type="predicted"/>
<dbReference type="Gene3D" id="3.30.40.10">
    <property type="entry name" value="Zinc/RING finger domain, C3HC4 (zinc finger)"/>
    <property type="match status" value="2"/>
</dbReference>
<gene>
    <name evidence="17" type="ORF">P5673_007130</name>
</gene>
<feature type="compositionally biased region" description="Basic residues" evidence="11">
    <location>
        <begin position="225"/>
        <end position="240"/>
    </location>
</feature>
<feature type="compositionally biased region" description="Basic and acidic residues" evidence="11">
    <location>
        <begin position="1381"/>
        <end position="1391"/>
    </location>
</feature>
<dbReference type="InterPro" id="IPR047256">
    <property type="entry name" value="BAZ1B_PHD"/>
</dbReference>
<feature type="compositionally biased region" description="Acidic residues" evidence="11">
    <location>
        <begin position="1191"/>
        <end position="1216"/>
    </location>
</feature>
<keyword evidence="7 10" id="KW-0539">Nucleus</keyword>
<dbReference type="PANTHER" id="PTHR46802">
    <property type="entry name" value="TYROSINE-PROTEIN KINASE BAZ1B"/>
    <property type="match status" value="1"/>
</dbReference>
<dbReference type="SUPFAM" id="SSF47370">
    <property type="entry name" value="Bromodomain"/>
    <property type="match status" value="1"/>
</dbReference>
<dbReference type="PROSITE" id="PS50016">
    <property type="entry name" value="ZF_PHD_2"/>
    <property type="match status" value="2"/>
</dbReference>
<feature type="compositionally biased region" description="Basic residues" evidence="11">
    <location>
        <begin position="378"/>
        <end position="390"/>
    </location>
</feature>
<dbReference type="Pfam" id="PF00628">
    <property type="entry name" value="PHD"/>
    <property type="match status" value="2"/>
</dbReference>
<keyword evidence="17" id="KW-0808">Transferase</keyword>
<evidence type="ECO:0000256" key="5">
    <source>
        <dbReference type="ARBA" id="ARBA00023054"/>
    </source>
</evidence>
<feature type="compositionally biased region" description="Basic and acidic residues" evidence="11">
    <location>
        <begin position="241"/>
        <end position="253"/>
    </location>
</feature>
<feature type="compositionally biased region" description="Polar residues" evidence="11">
    <location>
        <begin position="823"/>
        <end position="832"/>
    </location>
</feature>
<dbReference type="PRINTS" id="PR00503">
    <property type="entry name" value="BROMODOMAIN"/>
</dbReference>
<evidence type="ECO:0000256" key="8">
    <source>
        <dbReference type="PROSITE-ProRule" id="PRU00035"/>
    </source>
</evidence>
<feature type="compositionally biased region" description="Basic and acidic residues" evidence="11">
    <location>
        <begin position="391"/>
        <end position="403"/>
    </location>
</feature>
<dbReference type="InterPro" id="IPR013083">
    <property type="entry name" value="Znf_RING/FYVE/PHD"/>
</dbReference>
<feature type="region of interest" description="Disordered" evidence="11">
    <location>
        <begin position="298"/>
        <end position="327"/>
    </location>
</feature>
<dbReference type="GO" id="GO:0006974">
    <property type="term" value="P:DNA damage response"/>
    <property type="evidence" value="ECO:0007669"/>
    <property type="project" value="TreeGrafter"/>
</dbReference>
<feature type="region of interest" description="Disordered" evidence="11">
    <location>
        <begin position="751"/>
        <end position="852"/>
    </location>
</feature>
<evidence type="ECO:0000256" key="7">
    <source>
        <dbReference type="ARBA" id="ARBA00023242"/>
    </source>
</evidence>
<dbReference type="CDD" id="cd15628">
    <property type="entry name" value="PHD_BAZ1B"/>
    <property type="match status" value="1"/>
</dbReference>
<dbReference type="PROSITE" id="PS50827">
    <property type="entry name" value="DDT"/>
    <property type="match status" value="1"/>
</dbReference>
<dbReference type="SUPFAM" id="SSF57903">
    <property type="entry name" value="FYVE/PHD zinc finger"/>
    <property type="match status" value="2"/>
</dbReference>
<organism evidence="17 18">
    <name type="scientific">Acropora cervicornis</name>
    <name type="common">Staghorn coral</name>
    <dbReference type="NCBI Taxonomy" id="6130"/>
    <lineage>
        <taxon>Eukaryota</taxon>
        <taxon>Metazoa</taxon>
        <taxon>Cnidaria</taxon>
        <taxon>Anthozoa</taxon>
        <taxon>Hexacorallia</taxon>
        <taxon>Scleractinia</taxon>
        <taxon>Astrocoeniina</taxon>
        <taxon>Acroporidae</taxon>
        <taxon>Acropora</taxon>
    </lineage>
</organism>
<evidence type="ECO:0000256" key="6">
    <source>
        <dbReference type="ARBA" id="ARBA00023117"/>
    </source>
</evidence>
<reference evidence="17" key="1">
    <citation type="journal article" date="2023" name="G3 (Bethesda)">
        <title>Whole genome assembly and annotation of the endangered Caribbean coral Acropora cervicornis.</title>
        <authorList>
            <person name="Selwyn J.D."/>
            <person name="Vollmer S.V."/>
        </authorList>
    </citation>
    <scope>NUCLEOTIDE SEQUENCE</scope>
    <source>
        <strain evidence="17">K2</strain>
    </source>
</reference>
<dbReference type="GO" id="GO:0140801">
    <property type="term" value="F:histone H2AXY142 kinase activity"/>
    <property type="evidence" value="ECO:0007669"/>
    <property type="project" value="InterPro"/>
</dbReference>
<feature type="compositionally biased region" description="Basic residues" evidence="11">
    <location>
        <begin position="1403"/>
        <end position="1412"/>
    </location>
</feature>
<dbReference type="InterPro" id="IPR019787">
    <property type="entry name" value="Znf_PHD-finger"/>
</dbReference>
<evidence type="ECO:0000259" key="15">
    <source>
        <dbReference type="PROSITE" id="PS50827"/>
    </source>
</evidence>
<feature type="compositionally biased region" description="Basic and acidic residues" evidence="11">
    <location>
        <begin position="833"/>
        <end position="852"/>
    </location>
</feature>
<feature type="region of interest" description="Disordered" evidence="11">
    <location>
        <begin position="1176"/>
        <end position="1216"/>
    </location>
</feature>
<evidence type="ECO:0000256" key="11">
    <source>
        <dbReference type="SAM" id="MobiDB-lite"/>
    </source>
</evidence>
<evidence type="ECO:0000256" key="10">
    <source>
        <dbReference type="PROSITE-ProRule" id="PRU00475"/>
    </source>
</evidence>
<dbReference type="GO" id="GO:0090535">
    <property type="term" value="C:WICH complex"/>
    <property type="evidence" value="ECO:0007669"/>
    <property type="project" value="InterPro"/>
</dbReference>
<dbReference type="InterPro" id="IPR036427">
    <property type="entry name" value="Bromodomain-like_sf"/>
</dbReference>